<protein>
    <submittedName>
        <fullName evidence="2">Putative 7.8-9.7 kDa secreted peptide</fullName>
    </submittedName>
</protein>
<dbReference type="EMBL" id="GALA01000388">
    <property type="protein sequence ID" value="JAA94464.1"/>
    <property type="molecule type" value="mRNA"/>
</dbReference>
<feature type="signal peptide" evidence="1">
    <location>
        <begin position="1"/>
        <end position="23"/>
    </location>
</feature>
<dbReference type="AlphaFoldDB" id="T1D5S2"/>
<proteinExistence type="evidence at transcript level"/>
<keyword evidence="1" id="KW-0732">Signal</keyword>
<sequence>MFHFAYSCLLAAMLIALIGTANCERCNADYMDCFIMYGKMPRTYDGRYYRGYCECVDGIPEYTLCGYGKIFSLESSKCVDRP</sequence>
<organism evidence="2">
    <name type="scientific">Psorophora albipes</name>
    <dbReference type="NCBI Taxonomy" id="869069"/>
    <lineage>
        <taxon>Eukaryota</taxon>
        <taxon>Metazoa</taxon>
        <taxon>Ecdysozoa</taxon>
        <taxon>Arthropoda</taxon>
        <taxon>Hexapoda</taxon>
        <taxon>Insecta</taxon>
        <taxon>Pterygota</taxon>
        <taxon>Neoptera</taxon>
        <taxon>Endopterygota</taxon>
        <taxon>Diptera</taxon>
        <taxon>Nematocera</taxon>
        <taxon>Culicoidea</taxon>
        <taxon>Culicidae</taxon>
        <taxon>Culicinae</taxon>
        <taxon>Aedini</taxon>
        <taxon>Psorophora</taxon>
    </lineage>
</organism>
<accession>T1D5S2</accession>
<feature type="chain" id="PRO_5004586704" evidence="1">
    <location>
        <begin position="24"/>
        <end position="82"/>
    </location>
</feature>
<evidence type="ECO:0000313" key="2">
    <source>
        <dbReference type="EMBL" id="JAA94464.1"/>
    </source>
</evidence>
<reference evidence="2" key="1">
    <citation type="journal article" date="2013" name="BMC Genomics">
        <title>A deep insight into the sialotranscriptome of the mosquito, Psorophora albipes.</title>
        <authorList>
            <person name="Chagas A.C."/>
            <person name="Calvo E."/>
            <person name="Rios-Velasquez C.M."/>
            <person name="Pessoa F.A."/>
            <person name="Medeiros J.F."/>
            <person name="Ribeiro J.M."/>
        </authorList>
    </citation>
    <scope>NUCLEOTIDE SEQUENCE</scope>
</reference>
<name>T1D5S2_9DIPT</name>
<evidence type="ECO:0000256" key="1">
    <source>
        <dbReference type="SAM" id="SignalP"/>
    </source>
</evidence>